<sequence>MRSKRGPPNEKRSSWHQTINGLLKESKAKNLREVAALCDRGRLVVRHRRFSKCLIKHKRSRANHMHKKQEAHIIAFETFLTKKKQE</sequence>
<proteinExistence type="predicted"/>
<name>A0AAV1SUF0_9ROSI</name>
<comment type="caution">
    <text evidence="1">The sequence shown here is derived from an EMBL/GenBank/DDBJ whole genome shotgun (WGS) entry which is preliminary data.</text>
</comment>
<evidence type="ECO:0000313" key="1">
    <source>
        <dbReference type="EMBL" id="CAK7357371.1"/>
    </source>
</evidence>
<keyword evidence="2" id="KW-1185">Reference proteome</keyword>
<dbReference type="EMBL" id="CAWUPB010001199">
    <property type="protein sequence ID" value="CAK7357371.1"/>
    <property type="molecule type" value="Genomic_DNA"/>
</dbReference>
<accession>A0AAV1SUF0</accession>
<evidence type="ECO:0000313" key="2">
    <source>
        <dbReference type="Proteomes" id="UP001314170"/>
    </source>
</evidence>
<dbReference type="Proteomes" id="UP001314170">
    <property type="component" value="Unassembled WGS sequence"/>
</dbReference>
<gene>
    <name evidence="1" type="ORF">DCAF_LOCUS27658</name>
</gene>
<reference evidence="1 2" key="1">
    <citation type="submission" date="2024-01" db="EMBL/GenBank/DDBJ databases">
        <authorList>
            <person name="Waweru B."/>
        </authorList>
    </citation>
    <scope>NUCLEOTIDE SEQUENCE [LARGE SCALE GENOMIC DNA]</scope>
</reference>
<protein>
    <submittedName>
        <fullName evidence="1">Uncharacterized protein</fullName>
    </submittedName>
</protein>
<organism evidence="1 2">
    <name type="scientific">Dovyalis caffra</name>
    <dbReference type="NCBI Taxonomy" id="77055"/>
    <lineage>
        <taxon>Eukaryota</taxon>
        <taxon>Viridiplantae</taxon>
        <taxon>Streptophyta</taxon>
        <taxon>Embryophyta</taxon>
        <taxon>Tracheophyta</taxon>
        <taxon>Spermatophyta</taxon>
        <taxon>Magnoliopsida</taxon>
        <taxon>eudicotyledons</taxon>
        <taxon>Gunneridae</taxon>
        <taxon>Pentapetalae</taxon>
        <taxon>rosids</taxon>
        <taxon>fabids</taxon>
        <taxon>Malpighiales</taxon>
        <taxon>Salicaceae</taxon>
        <taxon>Flacourtieae</taxon>
        <taxon>Dovyalis</taxon>
    </lineage>
</organism>
<dbReference type="AlphaFoldDB" id="A0AAV1SUF0"/>